<protein>
    <submittedName>
        <fullName evidence="2">Glycosyltransferase family 2 protein</fullName>
    </submittedName>
</protein>
<name>A0A5C7ANX0_9FLAO</name>
<dbReference type="CDD" id="cd04186">
    <property type="entry name" value="GT_2_like_c"/>
    <property type="match status" value="1"/>
</dbReference>
<evidence type="ECO:0000313" key="2">
    <source>
        <dbReference type="EMBL" id="TXE09273.1"/>
    </source>
</evidence>
<dbReference type="Gene3D" id="3.90.550.10">
    <property type="entry name" value="Spore Coat Polysaccharide Biosynthesis Protein SpsA, Chain A"/>
    <property type="match status" value="1"/>
</dbReference>
<dbReference type="GO" id="GO:0016740">
    <property type="term" value="F:transferase activity"/>
    <property type="evidence" value="ECO:0007669"/>
    <property type="project" value="UniProtKB-KW"/>
</dbReference>
<sequence length="313" mass="36041">MNSSTLLTPPKTPLVYTIIVTYNGMQWIDQCLKSLRESSIPTHVIVIDNLSTDDSAKHIGENFPEVHLIRSKINLGFGKGNNIGLTKALKDNVDYVFLLNQDAWVRRDSIELLINIHRNNNDYGVLSPVHLNGTEKELETKFAEYAGPENTPGFLSDLYMQSIKPLYTSNFVNAAAWLISKKCLEKVGGFNPLFAHYGEDEDYINRVKYWGFKIGIVPNAVITHDSIFSWEKIEFHPVRNVIFNLVPLADINNRYRSAWLAFIKKSMDELTGQLLFRKFKRFKTRHKAFWNTITKFQEIKKARENSKHQAAFL</sequence>
<dbReference type="InterPro" id="IPR001173">
    <property type="entry name" value="Glyco_trans_2-like"/>
</dbReference>
<dbReference type="RefSeq" id="WP_146890825.1">
    <property type="nucleotide sequence ID" value="NZ_VORX01000002.1"/>
</dbReference>
<feature type="domain" description="Glycosyltransferase 2-like" evidence="1">
    <location>
        <begin position="18"/>
        <end position="140"/>
    </location>
</feature>
<dbReference type="PANTHER" id="PTHR43179">
    <property type="entry name" value="RHAMNOSYLTRANSFERASE WBBL"/>
    <property type="match status" value="1"/>
</dbReference>
<dbReference type="Pfam" id="PF00535">
    <property type="entry name" value="Glycos_transf_2"/>
    <property type="match status" value="1"/>
</dbReference>
<proteinExistence type="predicted"/>
<dbReference type="Proteomes" id="UP000321734">
    <property type="component" value="Unassembled WGS sequence"/>
</dbReference>
<accession>A0A5C7ANX0</accession>
<comment type="caution">
    <text evidence="2">The sequence shown here is derived from an EMBL/GenBank/DDBJ whole genome shotgun (WGS) entry which is preliminary data.</text>
</comment>
<dbReference type="PANTHER" id="PTHR43179:SF7">
    <property type="entry name" value="RHAMNOSYLTRANSFERASE WBBL"/>
    <property type="match status" value="1"/>
</dbReference>
<evidence type="ECO:0000259" key="1">
    <source>
        <dbReference type="Pfam" id="PF00535"/>
    </source>
</evidence>
<evidence type="ECO:0000313" key="3">
    <source>
        <dbReference type="Proteomes" id="UP000321734"/>
    </source>
</evidence>
<organism evidence="2 3">
    <name type="scientific">Gelidibacter salicanalis</name>
    <dbReference type="NCBI Taxonomy" id="291193"/>
    <lineage>
        <taxon>Bacteria</taxon>
        <taxon>Pseudomonadati</taxon>
        <taxon>Bacteroidota</taxon>
        <taxon>Flavobacteriia</taxon>
        <taxon>Flavobacteriales</taxon>
        <taxon>Flavobacteriaceae</taxon>
        <taxon>Gelidibacter</taxon>
    </lineage>
</organism>
<dbReference type="AlphaFoldDB" id="A0A5C7ANX0"/>
<keyword evidence="2" id="KW-0808">Transferase</keyword>
<dbReference type="OrthoDB" id="9771846at2"/>
<dbReference type="InterPro" id="IPR029044">
    <property type="entry name" value="Nucleotide-diphossugar_trans"/>
</dbReference>
<gene>
    <name evidence="2" type="ORF">ES711_04920</name>
</gene>
<keyword evidence="3" id="KW-1185">Reference proteome</keyword>
<reference evidence="2 3" key="1">
    <citation type="submission" date="2019-08" db="EMBL/GenBank/DDBJ databases">
        <title>Genome sequence of Gelidibacter salicanalis IC162T.</title>
        <authorList>
            <person name="Bowman J.P."/>
        </authorList>
    </citation>
    <scope>NUCLEOTIDE SEQUENCE [LARGE SCALE GENOMIC DNA]</scope>
    <source>
        <strain evidence="2 3">IC162</strain>
    </source>
</reference>
<dbReference type="EMBL" id="VORX01000002">
    <property type="protein sequence ID" value="TXE09273.1"/>
    <property type="molecule type" value="Genomic_DNA"/>
</dbReference>
<dbReference type="SUPFAM" id="SSF53448">
    <property type="entry name" value="Nucleotide-diphospho-sugar transferases"/>
    <property type="match status" value="1"/>
</dbReference>